<dbReference type="SUPFAM" id="SSF54695">
    <property type="entry name" value="POZ domain"/>
    <property type="match status" value="1"/>
</dbReference>
<dbReference type="PANTHER" id="PTHR14499:SF136">
    <property type="entry name" value="GH08630P"/>
    <property type="match status" value="1"/>
</dbReference>
<dbReference type="Proteomes" id="UP001497382">
    <property type="component" value="Unassembled WGS sequence"/>
</dbReference>
<dbReference type="EMBL" id="CAXIEN010000019">
    <property type="protein sequence ID" value="CAL1265808.1"/>
    <property type="molecule type" value="Genomic_DNA"/>
</dbReference>
<reference evidence="12 13" key="1">
    <citation type="submission" date="2024-04" db="EMBL/GenBank/DDBJ databases">
        <authorList>
            <person name="Rising A."/>
            <person name="Reimegard J."/>
            <person name="Sonavane S."/>
            <person name="Akerstrom W."/>
            <person name="Nylinder S."/>
            <person name="Hedman E."/>
            <person name="Kallberg Y."/>
        </authorList>
    </citation>
    <scope>NUCLEOTIDE SEQUENCE [LARGE SCALE GENOMIC DNA]</scope>
</reference>
<evidence type="ECO:0000256" key="4">
    <source>
        <dbReference type="ARBA" id="ARBA00023136"/>
    </source>
</evidence>
<comment type="caution">
    <text evidence="12">The sequence shown here is derived from an EMBL/GenBank/DDBJ whole genome shotgun (WGS) entry which is preliminary data.</text>
</comment>
<dbReference type="InterPro" id="IPR000210">
    <property type="entry name" value="BTB/POZ_dom"/>
</dbReference>
<comment type="subcellular location">
    <subcellularLocation>
        <location evidence="7">Postsynaptic cell membrane</location>
    </subcellularLocation>
    <subcellularLocation>
        <location evidence="8">Presynaptic cell membrane</location>
    </subcellularLocation>
</comment>
<dbReference type="GO" id="GO:0051260">
    <property type="term" value="P:protein homooligomerization"/>
    <property type="evidence" value="ECO:0007669"/>
    <property type="project" value="InterPro"/>
</dbReference>
<keyword evidence="4" id="KW-0472">Membrane</keyword>
<dbReference type="InterPro" id="IPR011333">
    <property type="entry name" value="SKP1/BTB/POZ_sf"/>
</dbReference>
<keyword evidence="3" id="KW-0770">Synapse</keyword>
<evidence type="ECO:0000256" key="9">
    <source>
        <dbReference type="ARBA" id="ARBA00057758"/>
    </source>
</evidence>
<dbReference type="InterPro" id="IPR057093">
    <property type="entry name" value="H1_KCTD8_12_16"/>
</dbReference>
<keyword evidence="6" id="KW-0966">Cell projection</keyword>
<gene>
    <name evidence="12" type="ORF">LARSCL_LOCUS2749</name>
</gene>
<keyword evidence="1" id="KW-1003">Cell membrane</keyword>
<dbReference type="Gene3D" id="3.30.710.10">
    <property type="entry name" value="Potassium Channel Kv1.1, Chain A"/>
    <property type="match status" value="1"/>
</dbReference>
<name>A0AAV1Z3F5_9ARAC</name>
<dbReference type="Pfam" id="PF02214">
    <property type="entry name" value="BTB_2"/>
    <property type="match status" value="1"/>
</dbReference>
<evidence type="ECO:0000256" key="8">
    <source>
        <dbReference type="ARBA" id="ARBA00034111"/>
    </source>
</evidence>
<dbReference type="CDD" id="cd22204">
    <property type="entry name" value="H1_KCTD12-like"/>
    <property type="match status" value="1"/>
</dbReference>
<comment type="function">
    <text evidence="9">Auxiliary subunit of GABA-B receptors that determine the pharmacology and kinetics of the receptor response. Increases agonist potency and markedly alter the G-protein signaling of the receptors by accelerating onset and promoting desensitization.</text>
</comment>
<accession>A0AAV1Z3F5</accession>
<dbReference type="SMART" id="SM00225">
    <property type="entry name" value="BTB"/>
    <property type="match status" value="1"/>
</dbReference>
<evidence type="ECO:0000256" key="10">
    <source>
        <dbReference type="SAM" id="MobiDB-lite"/>
    </source>
</evidence>
<evidence type="ECO:0000256" key="1">
    <source>
        <dbReference type="ARBA" id="ARBA00022475"/>
    </source>
</evidence>
<organism evidence="12 13">
    <name type="scientific">Larinioides sclopetarius</name>
    <dbReference type="NCBI Taxonomy" id="280406"/>
    <lineage>
        <taxon>Eukaryota</taxon>
        <taxon>Metazoa</taxon>
        <taxon>Ecdysozoa</taxon>
        <taxon>Arthropoda</taxon>
        <taxon>Chelicerata</taxon>
        <taxon>Arachnida</taxon>
        <taxon>Araneae</taxon>
        <taxon>Araneomorphae</taxon>
        <taxon>Entelegynae</taxon>
        <taxon>Araneoidea</taxon>
        <taxon>Araneidae</taxon>
        <taxon>Larinioides</taxon>
    </lineage>
</organism>
<keyword evidence="2" id="KW-0597">Phosphoprotein</keyword>
<dbReference type="GO" id="GO:0042734">
    <property type="term" value="C:presynaptic membrane"/>
    <property type="evidence" value="ECO:0007669"/>
    <property type="project" value="UniProtKB-SubCell"/>
</dbReference>
<dbReference type="InterPro" id="IPR003131">
    <property type="entry name" value="T1-type_BTB"/>
</dbReference>
<dbReference type="CDD" id="cd18367">
    <property type="entry name" value="BTB_POZ_KCTD8-like"/>
    <property type="match status" value="1"/>
</dbReference>
<feature type="domain" description="BTB" evidence="11">
    <location>
        <begin position="22"/>
        <end position="122"/>
    </location>
</feature>
<proteinExistence type="predicted"/>
<sequence length="366" mass="41439">MLLLETCVWRSMESEGSDDFPSVVELNVGGVLYTTSLSTLTKDTKCLLGQIFTGKEGIGKDAKGRYFVDRDGVLFRYVLDFLRNQKLVLPENFHEKERLKNEAEYFNMADLVACVDSLSTSTPQPVSLPRMSSVTTPTSPGGLMQATGQPGYLTIGYRGSFAFGRDGLADVKFRKLTRILVCGRVTLCREVFGDTLNESRDPDRVNENRYTARFFLKHNFLEQAFDNLQESGFRCVAAAGSGTSGSGNEPLKPGIDFEENRWNHYNEFVFVRPQKYLILSHPLWCIHSSYEERKRKYAADSFSSGLSKVQRYIRPSQNIGKQKESNHTHQKRTIFGTIHINPAPLFLVLRRGVEETFYGEESNAKM</sequence>
<evidence type="ECO:0000313" key="13">
    <source>
        <dbReference type="Proteomes" id="UP001497382"/>
    </source>
</evidence>
<evidence type="ECO:0000256" key="5">
    <source>
        <dbReference type="ARBA" id="ARBA00023257"/>
    </source>
</evidence>
<dbReference type="AlphaFoldDB" id="A0AAV1Z3F5"/>
<evidence type="ECO:0000256" key="7">
    <source>
        <dbReference type="ARBA" id="ARBA00034100"/>
    </source>
</evidence>
<dbReference type="PANTHER" id="PTHR14499">
    <property type="entry name" value="POTASSIUM CHANNEL TETRAMERIZATION DOMAIN-CONTAINING"/>
    <property type="match status" value="1"/>
</dbReference>
<feature type="region of interest" description="Disordered" evidence="10">
    <location>
        <begin position="124"/>
        <end position="145"/>
    </location>
</feature>
<dbReference type="GO" id="GO:0045211">
    <property type="term" value="C:postsynaptic membrane"/>
    <property type="evidence" value="ECO:0007669"/>
    <property type="project" value="UniProtKB-SubCell"/>
</dbReference>
<protein>
    <recommendedName>
        <fullName evidence="11">BTB domain-containing protein</fullName>
    </recommendedName>
</protein>
<keyword evidence="5" id="KW-0628">Postsynaptic cell membrane</keyword>
<evidence type="ECO:0000313" key="12">
    <source>
        <dbReference type="EMBL" id="CAL1265808.1"/>
    </source>
</evidence>
<evidence type="ECO:0000256" key="2">
    <source>
        <dbReference type="ARBA" id="ARBA00022553"/>
    </source>
</evidence>
<keyword evidence="13" id="KW-1185">Reference proteome</keyword>
<evidence type="ECO:0000259" key="11">
    <source>
        <dbReference type="SMART" id="SM00225"/>
    </source>
</evidence>
<dbReference type="Pfam" id="PF23110">
    <property type="entry name" value="H1_KCTD8_12_16"/>
    <property type="match status" value="1"/>
</dbReference>
<evidence type="ECO:0000256" key="6">
    <source>
        <dbReference type="ARBA" id="ARBA00023273"/>
    </source>
</evidence>
<evidence type="ECO:0000256" key="3">
    <source>
        <dbReference type="ARBA" id="ARBA00023018"/>
    </source>
</evidence>
<feature type="compositionally biased region" description="Polar residues" evidence="10">
    <location>
        <begin position="124"/>
        <end position="139"/>
    </location>
</feature>